<dbReference type="RefSeq" id="WP_210057724.1">
    <property type="nucleotide sequence ID" value="NZ_JAGIOB010000001.1"/>
</dbReference>
<evidence type="ECO:0000256" key="1">
    <source>
        <dbReference type="ARBA" id="ARBA00022988"/>
    </source>
</evidence>
<dbReference type="PANTHER" id="PTHR33620">
    <property type="entry name" value="UREASE ACCESSORY PROTEIN F"/>
    <property type="match status" value="1"/>
</dbReference>
<proteinExistence type="predicted"/>
<name>A0ABS4ZBH3_9ACTN</name>
<dbReference type="Gene3D" id="1.10.4190.10">
    <property type="entry name" value="Urease accessory protein UreF"/>
    <property type="match status" value="1"/>
</dbReference>
<comment type="caution">
    <text evidence="3">The sequence shown here is derived from an EMBL/GenBank/DDBJ whole genome shotgun (WGS) entry which is preliminary data.</text>
</comment>
<evidence type="ECO:0000313" key="3">
    <source>
        <dbReference type="EMBL" id="MBP2418319.1"/>
    </source>
</evidence>
<accession>A0ABS4ZBH3</accession>
<organism evidence="3 4">
    <name type="scientific">Microlunatus capsulatus</name>
    <dbReference type="NCBI Taxonomy" id="99117"/>
    <lineage>
        <taxon>Bacteria</taxon>
        <taxon>Bacillati</taxon>
        <taxon>Actinomycetota</taxon>
        <taxon>Actinomycetes</taxon>
        <taxon>Propionibacteriales</taxon>
        <taxon>Propionibacteriaceae</taxon>
        <taxon>Microlunatus</taxon>
    </lineage>
</organism>
<dbReference type="Proteomes" id="UP000758168">
    <property type="component" value="Unassembled WGS sequence"/>
</dbReference>
<dbReference type="InterPro" id="IPR002639">
    <property type="entry name" value="UreF"/>
</dbReference>
<evidence type="ECO:0000256" key="2">
    <source>
        <dbReference type="ARBA" id="ARBA00023186"/>
    </source>
</evidence>
<dbReference type="InterPro" id="IPR038277">
    <property type="entry name" value="UreF_sf"/>
</dbReference>
<dbReference type="EMBL" id="JAGIOB010000001">
    <property type="protein sequence ID" value="MBP2418319.1"/>
    <property type="molecule type" value="Genomic_DNA"/>
</dbReference>
<keyword evidence="1" id="KW-0996">Nickel insertion</keyword>
<keyword evidence="2" id="KW-0143">Chaperone</keyword>
<dbReference type="Pfam" id="PF01730">
    <property type="entry name" value="UreF"/>
    <property type="match status" value="1"/>
</dbReference>
<reference evidence="3 4" key="1">
    <citation type="submission" date="2021-03" db="EMBL/GenBank/DDBJ databases">
        <title>Sequencing the genomes of 1000 actinobacteria strains.</title>
        <authorList>
            <person name="Klenk H.-P."/>
        </authorList>
    </citation>
    <scope>NUCLEOTIDE SEQUENCE [LARGE SCALE GENOMIC DNA]</scope>
    <source>
        <strain evidence="3 4">DSM 12936</strain>
    </source>
</reference>
<dbReference type="PANTHER" id="PTHR33620:SF1">
    <property type="entry name" value="UREASE ACCESSORY PROTEIN F"/>
    <property type="match status" value="1"/>
</dbReference>
<evidence type="ECO:0000313" key="4">
    <source>
        <dbReference type="Proteomes" id="UP000758168"/>
    </source>
</evidence>
<protein>
    <submittedName>
        <fullName evidence="3">Urease accessory protein</fullName>
    </submittedName>
</protein>
<keyword evidence="4" id="KW-1185">Reference proteome</keyword>
<gene>
    <name evidence="3" type="ORF">JOF54_003241</name>
</gene>
<sequence>MTAPYLSLLLADGRLPTGAHTQSGGVEPAFQAGMPLAAVPDYLTVRLRTVTEVEAATAVLARRTWADGGPDRVAALVALDVAWRARTPSDVLRDAADLLGRSHLRLAAAVWDLAPLVEARRLWCRAVVVGVTAAAAGLSAAETARLVAFDDVQTVLAAALKLAPFDPAHGVAWAVRAQPEVERLVERVADLLSPADLPAPTAPLLEQWGQQHRDSERRLFRA</sequence>